<reference evidence="4" key="1">
    <citation type="submission" date="2021-06" db="EMBL/GenBank/DDBJ databases">
        <authorList>
            <person name="Hodson N. C."/>
            <person name="Mongue J. A."/>
            <person name="Jaron S. K."/>
        </authorList>
    </citation>
    <scope>NUCLEOTIDE SEQUENCE</scope>
</reference>
<dbReference type="GO" id="GO:0004601">
    <property type="term" value="F:peroxidase activity"/>
    <property type="evidence" value="ECO:0007669"/>
    <property type="project" value="UniProtKB-KW"/>
</dbReference>
<dbReference type="InterPro" id="IPR029760">
    <property type="entry name" value="GPX_CS"/>
</dbReference>
<sequence>MSFLTLLLSPKLSSNPAVFVQKIIRLKWIGSLLIKHKGRSGLLLVPLTLCARDDCDPNAPKMNRGSNWMRATSVHEFSYTDIDGELQSMDKYKGKILVIVNVASDADETPLNYKHLVALHKKYGASKDLEILAFPCNQFDKEPRNKQGGYFWFLTTDISDNFAKFLIDREGRVVKRYAPDEDPYELVPDLCKKNWFDDQRNNEAKDAP</sequence>
<keyword evidence="5" id="KW-1185">Reference proteome</keyword>
<name>A0A8J2L987_9HEXA</name>
<dbReference type="Proteomes" id="UP000708208">
    <property type="component" value="Unassembled WGS sequence"/>
</dbReference>
<gene>
    <name evidence="4" type="ORF">AFUS01_LOCUS40546</name>
</gene>
<keyword evidence="3" id="KW-0560">Oxidoreductase</keyword>
<comment type="similarity">
    <text evidence="1">Belongs to the glutathione peroxidase family.</text>
</comment>
<evidence type="ECO:0000256" key="1">
    <source>
        <dbReference type="ARBA" id="ARBA00006926"/>
    </source>
</evidence>
<evidence type="ECO:0000313" key="4">
    <source>
        <dbReference type="EMBL" id="CAG7830762.1"/>
    </source>
</evidence>
<dbReference type="PROSITE" id="PS51355">
    <property type="entry name" value="GLUTATHIONE_PEROXID_3"/>
    <property type="match status" value="1"/>
</dbReference>
<dbReference type="EMBL" id="CAJVCH010557468">
    <property type="protein sequence ID" value="CAG7830762.1"/>
    <property type="molecule type" value="Genomic_DNA"/>
</dbReference>
<evidence type="ECO:0000313" key="5">
    <source>
        <dbReference type="Proteomes" id="UP000708208"/>
    </source>
</evidence>
<dbReference type="GO" id="GO:0006979">
    <property type="term" value="P:response to oxidative stress"/>
    <property type="evidence" value="ECO:0007669"/>
    <property type="project" value="InterPro"/>
</dbReference>
<dbReference type="AlphaFoldDB" id="A0A8J2L987"/>
<protein>
    <recommendedName>
        <fullName evidence="6">Glutathione peroxidase</fullName>
    </recommendedName>
</protein>
<evidence type="ECO:0008006" key="6">
    <source>
        <dbReference type="Google" id="ProtNLM"/>
    </source>
</evidence>
<organism evidence="4 5">
    <name type="scientific">Allacma fusca</name>
    <dbReference type="NCBI Taxonomy" id="39272"/>
    <lineage>
        <taxon>Eukaryota</taxon>
        <taxon>Metazoa</taxon>
        <taxon>Ecdysozoa</taxon>
        <taxon>Arthropoda</taxon>
        <taxon>Hexapoda</taxon>
        <taxon>Collembola</taxon>
        <taxon>Symphypleona</taxon>
        <taxon>Sminthuridae</taxon>
        <taxon>Allacma</taxon>
    </lineage>
</organism>
<dbReference type="Pfam" id="PF00255">
    <property type="entry name" value="GSHPx"/>
    <property type="match status" value="1"/>
</dbReference>
<dbReference type="PANTHER" id="PTHR11592">
    <property type="entry name" value="GLUTATHIONE PEROXIDASE"/>
    <property type="match status" value="1"/>
</dbReference>
<dbReference type="OrthoDB" id="446890at2759"/>
<evidence type="ECO:0000256" key="3">
    <source>
        <dbReference type="ARBA" id="ARBA00023002"/>
    </source>
</evidence>
<accession>A0A8J2L987</accession>
<dbReference type="PANTHER" id="PTHR11592:SF78">
    <property type="entry name" value="GLUTATHIONE PEROXIDASE"/>
    <property type="match status" value="1"/>
</dbReference>
<comment type="caution">
    <text evidence="4">The sequence shown here is derived from an EMBL/GenBank/DDBJ whole genome shotgun (WGS) entry which is preliminary data.</text>
</comment>
<proteinExistence type="inferred from homology"/>
<evidence type="ECO:0000256" key="2">
    <source>
        <dbReference type="ARBA" id="ARBA00022559"/>
    </source>
</evidence>
<keyword evidence="2" id="KW-0575">Peroxidase</keyword>
<dbReference type="InterPro" id="IPR000889">
    <property type="entry name" value="Glutathione_peroxidase"/>
</dbReference>
<dbReference type="PROSITE" id="PS00763">
    <property type="entry name" value="GLUTATHIONE_PEROXID_2"/>
    <property type="match status" value="1"/>
</dbReference>